<proteinExistence type="predicted"/>
<dbReference type="InterPro" id="IPR020843">
    <property type="entry name" value="ER"/>
</dbReference>
<dbReference type="EMBL" id="FOEE01000008">
    <property type="protein sequence ID" value="SEP01586.1"/>
    <property type="molecule type" value="Genomic_DNA"/>
</dbReference>
<dbReference type="Pfam" id="PF08240">
    <property type="entry name" value="ADH_N"/>
    <property type="match status" value="1"/>
</dbReference>
<dbReference type="InterPro" id="IPR011032">
    <property type="entry name" value="GroES-like_sf"/>
</dbReference>
<gene>
    <name evidence="4" type="ORF">SAMN05660991_02834</name>
</gene>
<evidence type="ECO:0000313" key="4">
    <source>
        <dbReference type="EMBL" id="SEP01586.1"/>
    </source>
</evidence>
<keyword evidence="2" id="KW-0560">Oxidoreductase</keyword>
<evidence type="ECO:0000259" key="3">
    <source>
        <dbReference type="SMART" id="SM00829"/>
    </source>
</evidence>
<dbReference type="STRING" id="673521.SAMN05660991_02834"/>
<sequence>MLSILYRVHGDAGVLEAARSDVPEPGPGEVLVAVAACGLNHLDVLQRRGPALIPGFELPHVAGMDVAGTVEAVGPDVDPARHPAARTGARVVVNPAVPCDDCPACRSGADGLCATARVVGGNVAGGYAEYVVVPAANVHLVPDGVDLVEAAIVPTVWMTAWHALVEVAAVAAGETVLVHAGASGVSTAAIQLAKAAGARVVASVSTAEKVAYAEGLGADLVVDTSRTDLVGAARGFTDGRGVDLVVDHVGPAVWDASVYSMAPRGRMVFLGNTTGDRTSFDLVYAYHFGLRFLGSDPYDRREFGPMLDRYWSSGFSTPVDSEFALAEAADAQRHMESRRATGKIVLRP</sequence>
<dbReference type="InterPro" id="IPR036291">
    <property type="entry name" value="NAD(P)-bd_dom_sf"/>
</dbReference>
<evidence type="ECO:0000256" key="1">
    <source>
        <dbReference type="ARBA" id="ARBA00022857"/>
    </source>
</evidence>
<reference evidence="5" key="1">
    <citation type="submission" date="2016-10" db="EMBL/GenBank/DDBJ databases">
        <authorList>
            <person name="Varghese N."/>
            <person name="Submissions S."/>
        </authorList>
    </citation>
    <scope>NUCLEOTIDE SEQUENCE [LARGE SCALE GENOMIC DNA]</scope>
    <source>
        <strain evidence="5">DSM 45413</strain>
    </source>
</reference>
<keyword evidence="5" id="KW-1185">Reference proteome</keyword>
<dbReference type="SUPFAM" id="SSF50129">
    <property type="entry name" value="GroES-like"/>
    <property type="match status" value="1"/>
</dbReference>
<dbReference type="InterPro" id="IPR013154">
    <property type="entry name" value="ADH-like_N"/>
</dbReference>
<dbReference type="GO" id="GO:0070402">
    <property type="term" value="F:NADPH binding"/>
    <property type="evidence" value="ECO:0007669"/>
    <property type="project" value="TreeGrafter"/>
</dbReference>
<evidence type="ECO:0000256" key="2">
    <source>
        <dbReference type="ARBA" id="ARBA00023002"/>
    </source>
</evidence>
<dbReference type="SMART" id="SM00829">
    <property type="entry name" value="PKS_ER"/>
    <property type="match status" value="1"/>
</dbReference>
<name>A0A1H8UEQ9_9ACTN</name>
<feature type="domain" description="Enoyl reductase (ER)" evidence="3">
    <location>
        <begin position="10"/>
        <end position="346"/>
    </location>
</feature>
<protein>
    <submittedName>
        <fullName evidence="4">NADPH:quinone reductase</fullName>
    </submittedName>
</protein>
<organism evidence="4 5">
    <name type="scientific">Trujillonella endophytica</name>
    <dbReference type="NCBI Taxonomy" id="673521"/>
    <lineage>
        <taxon>Bacteria</taxon>
        <taxon>Bacillati</taxon>
        <taxon>Actinomycetota</taxon>
        <taxon>Actinomycetes</taxon>
        <taxon>Geodermatophilales</taxon>
        <taxon>Geodermatophilaceae</taxon>
        <taxon>Trujillonella</taxon>
    </lineage>
</organism>
<dbReference type="SUPFAM" id="SSF51735">
    <property type="entry name" value="NAD(P)-binding Rossmann-fold domains"/>
    <property type="match status" value="1"/>
</dbReference>
<evidence type="ECO:0000313" key="5">
    <source>
        <dbReference type="Proteomes" id="UP000198960"/>
    </source>
</evidence>
<dbReference type="RefSeq" id="WP_211435651.1">
    <property type="nucleotide sequence ID" value="NZ_FOEE01000008.1"/>
</dbReference>
<dbReference type="InterPro" id="IPR013149">
    <property type="entry name" value="ADH-like_C"/>
</dbReference>
<accession>A0A1H8UEQ9</accession>
<dbReference type="Pfam" id="PF00107">
    <property type="entry name" value="ADH_zinc_N"/>
    <property type="match status" value="1"/>
</dbReference>
<dbReference type="Gene3D" id="3.90.180.10">
    <property type="entry name" value="Medium-chain alcohol dehydrogenases, catalytic domain"/>
    <property type="match status" value="1"/>
</dbReference>
<dbReference type="Proteomes" id="UP000198960">
    <property type="component" value="Unassembled WGS sequence"/>
</dbReference>
<dbReference type="AlphaFoldDB" id="A0A1H8UEQ9"/>
<dbReference type="PANTHER" id="PTHR48106">
    <property type="entry name" value="QUINONE OXIDOREDUCTASE PIG3-RELATED"/>
    <property type="match status" value="1"/>
</dbReference>
<keyword evidence="1" id="KW-0521">NADP</keyword>
<dbReference type="GO" id="GO:0016651">
    <property type="term" value="F:oxidoreductase activity, acting on NAD(P)H"/>
    <property type="evidence" value="ECO:0007669"/>
    <property type="project" value="TreeGrafter"/>
</dbReference>